<sequence>MTTHKLTVEVDTSLFTLSDKTGLCIANDEGVEFELDTDNDILITCKNHYFIEKEDFDLLERARGLSEDEWDCIKLNQLLEDE</sequence>
<gene>
    <name evidence="1" type="ORF">NVP1025O_075</name>
</gene>
<organism evidence="1 2">
    <name type="scientific">Vibrio phage 1.025.O._10N.222.46.B6</name>
    <dbReference type="NCBI Taxonomy" id="1881420"/>
    <lineage>
        <taxon>Viruses</taxon>
        <taxon>Duplodnaviria</taxon>
        <taxon>Heunggongvirae</taxon>
        <taxon>Uroviricota</taxon>
        <taxon>Caudoviricetes</taxon>
        <taxon>Schitoviridae</taxon>
        <taxon>Pontosvirinae</taxon>
        <taxon>Nahantvirus</taxon>
        <taxon>Nahantvirus 49C7</taxon>
    </lineage>
</organism>
<dbReference type="EMBL" id="MG592409">
    <property type="protein sequence ID" value="AUR82558.1"/>
    <property type="molecule type" value="Genomic_DNA"/>
</dbReference>
<proteinExistence type="predicted"/>
<evidence type="ECO:0000313" key="2">
    <source>
        <dbReference type="Proteomes" id="UP000269377"/>
    </source>
</evidence>
<protein>
    <submittedName>
        <fullName evidence="1">Uncharacterized protein</fullName>
    </submittedName>
</protein>
<dbReference type="Proteomes" id="UP000269377">
    <property type="component" value="Segment"/>
</dbReference>
<name>A0A2I7QMD3_9CAUD</name>
<evidence type="ECO:0000313" key="1">
    <source>
        <dbReference type="EMBL" id="AUR82558.1"/>
    </source>
</evidence>
<reference evidence="1 2" key="1">
    <citation type="submission" date="2017-11" db="EMBL/GenBank/DDBJ databases">
        <title>A major lineage of nontailed dsDNA viruses as unrecognized killers of marine bacteria.</title>
        <authorList>
            <person name="Kauffman K.M."/>
            <person name="Hussain F.A."/>
            <person name="Yang J."/>
            <person name="Arevalo P."/>
            <person name="Brown J.M."/>
            <person name="Chang W.K."/>
            <person name="VanInsberghe D."/>
            <person name="Elsherbini J."/>
            <person name="Cutler M.B."/>
            <person name="Kelly L."/>
            <person name="Polz M.F."/>
        </authorList>
    </citation>
    <scope>NUCLEOTIDE SEQUENCE [LARGE SCALE GENOMIC DNA]</scope>
</reference>
<accession>A0A2I7QMD3</accession>